<dbReference type="RefSeq" id="WP_058483348.1">
    <property type="nucleotide sequence ID" value="NZ_CAAAII010000001.1"/>
</dbReference>
<evidence type="ECO:0000313" key="1">
    <source>
        <dbReference type="EMBL" id="KTD63897.1"/>
    </source>
</evidence>
<dbReference type="EMBL" id="LNYX01000014">
    <property type="protein sequence ID" value="KTD63897.1"/>
    <property type="molecule type" value="Genomic_DNA"/>
</dbReference>
<dbReference type="AlphaFoldDB" id="A0A0W0Z423"/>
<evidence type="ECO:0000313" key="2">
    <source>
        <dbReference type="Proteomes" id="UP000054877"/>
    </source>
</evidence>
<organism evidence="1 2">
    <name type="scientific">Legionella spiritensis</name>
    <dbReference type="NCBI Taxonomy" id="452"/>
    <lineage>
        <taxon>Bacteria</taxon>
        <taxon>Pseudomonadati</taxon>
        <taxon>Pseudomonadota</taxon>
        <taxon>Gammaproteobacteria</taxon>
        <taxon>Legionellales</taxon>
        <taxon>Legionellaceae</taxon>
        <taxon>Legionella</taxon>
    </lineage>
</organism>
<protein>
    <submittedName>
        <fullName evidence="1">Uncharacterized protein</fullName>
    </submittedName>
</protein>
<name>A0A0W0Z423_LEGSP</name>
<sequence length="460" mass="51729">MSYSNFFSKTSRFGAPFKKKSRALISLTVGTGGTFYGFDFRDQQRYQYAIELHRKDQEHLKNKSIEQFDSPQQLLQFIEQLPSGPVAHPYKEGYTPSRSQELVVQGFIGNLLFLFQQPNEHAKLVKACGDAMMHHFKCLTEKGLKYQSDLALANTALELPREILHERAKDIGIPLEKYISVLKDRNQHAIDGIEATLALKADIEYRLAVHNRLVAKYPQARDALEKLTKVDISELSKITELSESECRNIIEAGISSAMYGIGLITGQTVAGLEGQVIKDEHLDSIVEIAETLGKHAMRLVHFYEAVKDKSLTDQQRHDITKKIKADYRENIKMMRKKEASLTMDTALDGEFSIALAHLLAWSQGPKNLYSNVNLSRKAGGAVAIQPGDILALHHQGPHCINEDHSHGSQKLSKPRVPGLLERMRYTMIGGNQPWLIDSDSKKLDIDKAYHDTKERIGLAG</sequence>
<keyword evidence="2" id="KW-1185">Reference proteome</keyword>
<proteinExistence type="predicted"/>
<gene>
    <name evidence="1" type="ORF">Lspi_1416</name>
</gene>
<accession>A0A0W0Z423</accession>
<reference evidence="1 2" key="1">
    <citation type="submission" date="2015-11" db="EMBL/GenBank/DDBJ databases">
        <title>Genomic analysis of 38 Legionella species identifies large and diverse effector repertoires.</title>
        <authorList>
            <person name="Burstein D."/>
            <person name="Amaro F."/>
            <person name="Zusman T."/>
            <person name="Lifshitz Z."/>
            <person name="Cohen O."/>
            <person name="Gilbert J.A."/>
            <person name="Pupko T."/>
            <person name="Shuman H.A."/>
            <person name="Segal G."/>
        </authorList>
    </citation>
    <scope>NUCLEOTIDE SEQUENCE [LARGE SCALE GENOMIC DNA]</scope>
    <source>
        <strain evidence="1 2">Mt.St.Helens-9</strain>
    </source>
</reference>
<dbReference type="PATRIC" id="fig|452.5.peg.1567"/>
<comment type="caution">
    <text evidence="1">The sequence shown here is derived from an EMBL/GenBank/DDBJ whole genome shotgun (WGS) entry which is preliminary data.</text>
</comment>
<dbReference type="OrthoDB" id="5657092at2"/>
<dbReference type="Proteomes" id="UP000054877">
    <property type="component" value="Unassembled WGS sequence"/>
</dbReference>